<dbReference type="InterPro" id="IPR002921">
    <property type="entry name" value="Fungal_lipase-type"/>
</dbReference>
<dbReference type="SUPFAM" id="SSF53474">
    <property type="entry name" value="alpha/beta-Hydrolases"/>
    <property type="match status" value="1"/>
</dbReference>
<proteinExistence type="inferred from homology"/>
<dbReference type="FunFam" id="3.40.50.1820:FF:000065">
    <property type="entry name" value="Phospholipase A1-II 3"/>
    <property type="match status" value="1"/>
</dbReference>
<comment type="subcellular location">
    <subcellularLocation>
        <location evidence="1">Plastid</location>
        <location evidence="1">Chloroplast</location>
    </subcellularLocation>
</comment>
<evidence type="ECO:0000313" key="10">
    <source>
        <dbReference type="EMBL" id="KAF6138028.1"/>
    </source>
</evidence>
<dbReference type="Proteomes" id="UP000541444">
    <property type="component" value="Unassembled WGS sequence"/>
</dbReference>
<evidence type="ECO:0000256" key="1">
    <source>
        <dbReference type="ARBA" id="ARBA00004229"/>
    </source>
</evidence>
<keyword evidence="7" id="KW-0442">Lipid degradation</keyword>
<comment type="similarity">
    <text evidence="2">Belongs to the AB hydrolase superfamily. Lipase family.</text>
</comment>
<gene>
    <name evidence="10" type="ORF">GIB67_042933</name>
</gene>
<dbReference type="OrthoDB" id="438440at2759"/>
<feature type="domain" description="Fungal lipase-type" evidence="9">
    <location>
        <begin position="179"/>
        <end position="336"/>
    </location>
</feature>
<evidence type="ECO:0000256" key="3">
    <source>
        <dbReference type="ARBA" id="ARBA00022528"/>
    </source>
</evidence>
<dbReference type="GO" id="GO:0016042">
    <property type="term" value="P:lipid catabolic process"/>
    <property type="evidence" value="ECO:0007669"/>
    <property type="project" value="UniProtKB-KW"/>
</dbReference>
<evidence type="ECO:0000256" key="2">
    <source>
        <dbReference type="ARBA" id="ARBA00010701"/>
    </source>
</evidence>
<keyword evidence="8" id="KW-0443">Lipid metabolism</keyword>
<evidence type="ECO:0000256" key="8">
    <source>
        <dbReference type="ARBA" id="ARBA00023098"/>
    </source>
</evidence>
<keyword evidence="5" id="KW-0378">Hydrolase</keyword>
<dbReference type="Gene3D" id="3.40.50.1820">
    <property type="entry name" value="alpha/beta hydrolase"/>
    <property type="match status" value="1"/>
</dbReference>
<organism evidence="10 11">
    <name type="scientific">Kingdonia uniflora</name>
    <dbReference type="NCBI Taxonomy" id="39325"/>
    <lineage>
        <taxon>Eukaryota</taxon>
        <taxon>Viridiplantae</taxon>
        <taxon>Streptophyta</taxon>
        <taxon>Embryophyta</taxon>
        <taxon>Tracheophyta</taxon>
        <taxon>Spermatophyta</taxon>
        <taxon>Magnoliopsida</taxon>
        <taxon>Ranunculales</taxon>
        <taxon>Circaeasteraceae</taxon>
        <taxon>Kingdonia</taxon>
    </lineage>
</organism>
<accession>A0A7J7L643</accession>
<evidence type="ECO:0000313" key="11">
    <source>
        <dbReference type="Proteomes" id="UP000541444"/>
    </source>
</evidence>
<dbReference type="CDD" id="cd00519">
    <property type="entry name" value="Lipase_3"/>
    <property type="match status" value="1"/>
</dbReference>
<evidence type="ECO:0000256" key="5">
    <source>
        <dbReference type="ARBA" id="ARBA00022801"/>
    </source>
</evidence>
<dbReference type="PANTHER" id="PTHR31403:SF51">
    <property type="entry name" value="PHOSPHOLIPASE A1-IGAMMA2, CHLOROPLASTIC"/>
    <property type="match status" value="1"/>
</dbReference>
<dbReference type="PANTHER" id="PTHR31403">
    <property type="entry name" value="PHOSPHOLIPASE A1-IBETA2, CHLOROPLASTIC"/>
    <property type="match status" value="1"/>
</dbReference>
<comment type="caution">
    <text evidence="10">The sequence shown here is derived from an EMBL/GenBank/DDBJ whole genome shotgun (WGS) entry which is preliminary data.</text>
</comment>
<dbReference type="EMBL" id="JACGCM010002617">
    <property type="protein sequence ID" value="KAF6138028.1"/>
    <property type="molecule type" value="Genomic_DNA"/>
</dbReference>
<evidence type="ECO:0000256" key="6">
    <source>
        <dbReference type="ARBA" id="ARBA00022946"/>
    </source>
</evidence>
<reference evidence="10 11" key="1">
    <citation type="journal article" date="2020" name="IScience">
        <title>Genome Sequencing of the Endangered Kingdonia uniflora (Circaeasteraceae, Ranunculales) Reveals Potential Mechanisms of Evolutionary Specialization.</title>
        <authorList>
            <person name="Sun Y."/>
            <person name="Deng T."/>
            <person name="Zhang A."/>
            <person name="Moore M.J."/>
            <person name="Landis J.B."/>
            <person name="Lin N."/>
            <person name="Zhang H."/>
            <person name="Zhang X."/>
            <person name="Huang J."/>
            <person name="Zhang X."/>
            <person name="Sun H."/>
            <person name="Wang H."/>
        </authorList>
    </citation>
    <scope>NUCLEOTIDE SEQUENCE [LARGE SCALE GENOMIC DNA]</scope>
    <source>
        <strain evidence="10">TB1705</strain>
        <tissue evidence="10">Leaf</tissue>
    </source>
</reference>
<keyword evidence="4" id="KW-0934">Plastid</keyword>
<protein>
    <recommendedName>
        <fullName evidence="9">Fungal lipase-type domain-containing protein</fullName>
    </recommendedName>
</protein>
<sequence>MATLPSPILVFPSNKFRSSTSFSRILEYQPRKKTINGVFSKSNELLRPIVKLVDRWKEIHGQDDWQGMLDPIDPLLRAELIRYGEMAQACYDAFDYDPFSKYCGSSRYTHHKFFESLGLSKLGYNITRYLYATTNINLPNFFKQSKWSKVWSRNANWIGYVAVSNDETSMLLGRRDITIAWRGTVTRLEWIADLMDYLRPIKSNKIPCPDPTVKVESGFLDLYTNKDINCLYCKYSAREQVLSEIRRMIQMYPNEELSITIAGHSLGAALAILSAYDIVETGVDIRTDGESIPLCVYSFSGPRVGNVRFKNRLEGLGVKVLRVVNVHDTVPKVPGLLFNEHVPPFMQKIAEGIPWNYSHVGVELALDHKSSPFLKDTSDLSCFHNLEAHLHLLDGYHGKSNEFKLTSKRDPALVNKAADFLKDEYLVPPKWRQDENKGMVRNEEGLWMQPDRPKLEDHPPDTHHHLKQLGLATEDHYTPALLLHAIDPKT</sequence>
<evidence type="ECO:0000256" key="4">
    <source>
        <dbReference type="ARBA" id="ARBA00022640"/>
    </source>
</evidence>
<evidence type="ECO:0000259" key="9">
    <source>
        <dbReference type="Pfam" id="PF01764"/>
    </source>
</evidence>
<keyword evidence="6" id="KW-0809">Transit peptide</keyword>
<dbReference type="GO" id="GO:0009507">
    <property type="term" value="C:chloroplast"/>
    <property type="evidence" value="ECO:0007669"/>
    <property type="project" value="UniProtKB-SubCell"/>
</dbReference>
<evidence type="ECO:0000256" key="7">
    <source>
        <dbReference type="ARBA" id="ARBA00022963"/>
    </source>
</evidence>
<keyword evidence="11" id="KW-1185">Reference proteome</keyword>
<keyword evidence="3" id="KW-0150">Chloroplast</keyword>
<dbReference type="InterPro" id="IPR029058">
    <property type="entry name" value="AB_hydrolase_fold"/>
</dbReference>
<dbReference type="AlphaFoldDB" id="A0A7J7L643"/>
<dbReference type="GO" id="GO:0008970">
    <property type="term" value="F:phospholipase A1 activity"/>
    <property type="evidence" value="ECO:0007669"/>
    <property type="project" value="UniProtKB-ARBA"/>
</dbReference>
<dbReference type="Pfam" id="PF01764">
    <property type="entry name" value="Lipase_3"/>
    <property type="match status" value="1"/>
</dbReference>
<name>A0A7J7L643_9MAGN</name>